<proteinExistence type="predicted"/>
<evidence type="ECO:0000313" key="1">
    <source>
        <dbReference type="EMBL" id="GAA0145266.1"/>
    </source>
</evidence>
<keyword evidence="2" id="KW-1185">Reference proteome</keyword>
<dbReference type="Proteomes" id="UP001454036">
    <property type="component" value="Unassembled WGS sequence"/>
</dbReference>
<reference evidence="1 2" key="1">
    <citation type="submission" date="2024-01" db="EMBL/GenBank/DDBJ databases">
        <title>The complete chloroplast genome sequence of Lithospermum erythrorhizon: insights into the phylogenetic relationship among Boraginaceae species and the maternal lineages of purple gromwells.</title>
        <authorList>
            <person name="Okada T."/>
            <person name="Watanabe K."/>
        </authorList>
    </citation>
    <scope>NUCLEOTIDE SEQUENCE [LARGE SCALE GENOMIC DNA]</scope>
</reference>
<name>A0AAV3P3F9_LITER</name>
<evidence type="ECO:0000313" key="2">
    <source>
        <dbReference type="Proteomes" id="UP001454036"/>
    </source>
</evidence>
<dbReference type="EMBL" id="BAABME010000757">
    <property type="protein sequence ID" value="GAA0145266.1"/>
    <property type="molecule type" value="Genomic_DNA"/>
</dbReference>
<protein>
    <submittedName>
        <fullName evidence="1">Uncharacterized protein</fullName>
    </submittedName>
</protein>
<organism evidence="1 2">
    <name type="scientific">Lithospermum erythrorhizon</name>
    <name type="common">Purple gromwell</name>
    <name type="synonym">Lithospermum officinale var. erythrorhizon</name>
    <dbReference type="NCBI Taxonomy" id="34254"/>
    <lineage>
        <taxon>Eukaryota</taxon>
        <taxon>Viridiplantae</taxon>
        <taxon>Streptophyta</taxon>
        <taxon>Embryophyta</taxon>
        <taxon>Tracheophyta</taxon>
        <taxon>Spermatophyta</taxon>
        <taxon>Magnoliopsida</taxon>
        <taxon>eudicotyledons</taxon>
        <taxon>Gunneridae</taxon>
        <taxon>Pentapetalae</taxon>
        <taxon>asterids</taxon>
        <taxon>lamiids</taxon>
        <taxon>Boraginales</taxon>
        <taxon>Boraginaceae</taxon>
        <taxon>Boraginoideae</taxon>
        <taxon>Lithospermeae</taxon>
        <taxon>Lithospermum</taxon>
    </lineage>
</organism>
<gene>
    <name evidence="1" type="ORF">LIER_05501</name>
</gene>
<sequence>MDCPSISAELNEQAFDIFTHETYDCPTLFHSSTLDRLESNKKGKFWNLKSKSDVREKRSTPVTNIEPEMQKEPSSTDGFEYGYDNNEVEGILDRLNLRKGVRRLRMHPIFQLSKPAKKSKESEQCTY</sequence>
<dbReference type="AlphaFoldDB" id="A0AAV3P3F9"/>
<comment type="caution">
    <text evidence="1">The sequence shown here is derived from an EMBL/GenBank/DDBJ whole genome shotgun (WGS) entry which is preliminary data.</text>
</comment>
<accession>A0AAV3P3F9</accession>